<dbReference type="InterPro" id="IPR003121">
    <property type="entry name" value="SWIB_MDM2_domain"/>
</dbReference>
<dbReference type="SMART" id="SM00151">
    <property type="entry name" value="SWIB"/>
    <property type="match status" value="1"/>
</dbReference>
<feature type="domain" description="DM2" evidence="2">
    <location>
        <begin position="204"/>
        <end position="281"/>
    </location>
</feature>
<dbReference type="EMBL" id="KV417768">
    <property type="protein sequence ID" value="KZP06919.1"/>
    <property type="molecule type" value="Genomic_DNA"/>
</dbReference>
<dbReference type="SUPFAM" id="SSF47592">
    <property type="entry name" value="SWIB/MDM2 domain"/>
    <property type="match status" value="1"/>
</dbReference>
<dbReference type="STRING" id="436010.A0A167X7W4"/>
<reference evidence="3" key="1">
    <citation type="journal article" date="2016" name="Mol. Biol. Evol.">
        <title>Comparative Genomics of Early-Diverging Mushroom-Forming Fungi Provides Insights into the Origins of Lignocellulose Decay Capabilities.</title>
        <authorList>
            <person name="Nagy L.G."/>
            <person name="Riley R."/>
            <person name="Tritt A."/>
            <person name="Adam C."/>
            <person name="Daum C."/>
            <person name="Floudas D."/>
            <person name="Sun H."/>
            <person name="Yadav J.S."/>
            <person name="Pangilinan J."/>
            <person name="Larsson K.H."/>
            <person name="Matsuura K."/>
            <person name="Barry K."/>
            <person name="Labutti K."/>
            <person name="Kuo R."/>
            <person name="Ohm R.A."/>
            <person name="Bhattacharya S.S."/>
            <person name="Shirouzu T."/>
            <person name="Yoshinaga Y."/>
            <person name="Martin F.M."/>
            <person name="Grigoriev I.V."/>
            <person name="Hibbett D.S."/>
        </authorList>
    </citation>
    <scope>NUCLEOTIDE SEQUENCE [LARGE SCALE GENOMIC DNA]</scope>
    <source>
        <strain evidence="3">CBS 109695</strain>
    </source>
</reference>
<feature type="region of interest" description="Disordered" evidence="1">
    <location>
        <begin position="77"/>
        <end position="201"/>
    </location>
</feature>
<dbReference type="OrthoDB" id="10251073at2759"/>
<dbReference type="CDD" id="cd10567">
    <property type="entry name" value="SWIB-MDM2_like"/>
    <property type="match status" value="1"/>
</dbReference>
<evidence type="ECO:0000259" key="2">
    <source>
        <dbReference type="PROSITE" id="PS51925"/>
    </source>
</evidence>
<dbReference type="InterPro" id="IPR019835">
    <property type="entry name" value="SWIB_domain"/>
</dbReference>
<name>A0A167X7W4_9AGAM</name>
<evidence type="ECO:0000313" key="3">
    <source>
        <dbReference type="EMBL" id="KZP06919.1"/>
    </source>
</evidence>
<dbReference type="Gene3D" id="1.10.245.10">
    <property type="entry name" value="SWIB/MDM2 domain"/>
    <property type="match status" value="1"/>
</dbReference>
<evidence type="ECO:0000256" key="1">
    <source>
        <dbReference type="SAM" id="MobiDB-lite"/>
    </source>
</evidence>
<feature type="compositionally biased region" description="Basic residues" evidence="1">
    <location>
        <begin position="154"/>
        <end position="165"/>
    </location>
</feature>
<dbReference type="Pfam" id="PF02201">
    <property type="entry name" value="SWIB"/>
    <property type="match status" value="1"/>
</dbReference>
<sequence length="284" mass="31044">MSTSAEISFNPATLEPKVREILTAPGTDLGSISAKNVRTKLVGYRPILTAEYMKEHKKAFDAVIGRVFETVSAEAALHAASEQESDTVKDEEEEPVEEPEDAGQDEEEEEVRPKKKAKKASKGEMNDAELARQLSSEINGRTRRATTSTSGSASKKKPKPKRAVKKSAEMIASDSDDDASSPKKRKRTKSASAGGGGGGTAKGGFAKEYALSEPLAALLNVAQMSRPQVVKYLWVYIKGNDLQNPANKREILCDDGMRDVFNCDKIDMFRMNKVLGLHLHEKDE</sequence>
<organism evidence="3">
    <name type="scientific">Athelia psychrophila</name>
    <dbReference type="NCBI Taxonomy" id="1759441"/>
    <lineage>
        <taxon>Eukaryota</taxon>
        <taxon>Fungi</taxon>
        <taxon>Dikarya</taxon>
        <taxon>Basidiomycota</taxon>
        <taxon>Agaricomycotina</taxon>
        <taxon>Agaricomycetes</taxon>
        <taxon>Agaricomycetidae</taxon>
        <taxon>Atheliales</taxon>
        <taxon>Atheliaceae</taxon>
        <taxon>Athelia</taxon>
    </lineage>
</organism>
<dbReference type="PROSITE" id="PS51925">
    <property type="entry name" value="SWIB_MDM2"/>
    <property type="match status" value="1"/>
</dbReference>
<dbReference type="AlphaFoldDB" id="A0A167X7W4"/>
<feature type="compositionally biased region" description="Acidic residues" evidence="1">
    <location>
        <begin position="83"/>
        <end position="110"/>
    </location>
</feature>
<gene>
    <name evidence="3" type="ORF">FIBSPDRAFT_876041</name>
</gene>
<accession>A0A167X7W4</accession>
<protein>
    <submittedName>
        <fullName evidence="3">SWIB-domain-containing protein</fullName>
    </submittedName>
</protein>
<dbReference type="InterPro" id="IPR036885">
    <property type="entry name" value="SWIB_MDM2_dom_sf"/>
</dbReference>
<dbReference type="PANTHER" id="PTHR13844">
    <property type="entry name" value="SWI/SNF-RELATED MATRIX-ASSOCIATED ACTIN-DEPENDENT REGULATOR OF CHROMATIN SUBFAMILY D"/>
    <property type="match status" value="1"/>
</dbReference>
<proteinExistence type="predicted"/>